<dbReference type="Pfam" id="PF25345">
    <property type="entry name" value="PH_EXO84"/>
    <property type="match status" value="1"/>
</dbReference>
<dbReference type="InterPro" id="IPR011993">
    <property type="entry name" value="PH-like_dom_sf"/>
</dbReference>
<dbReference type="EMBL" id="ALBS01000275">
    <property type="protein sequence ID" value="EJT46837.1"/>
    <property type="molecule type" value="Genomic_DNA"/>
</dbReference>
<sequence>MASLRTRSQYIPANKAPVGLPSGPAGGQSARRLPGPNLLRKDNRKSRVDEKMKQRRMSMRPNFLAQDPYQQYQYTLDVAPPIAEMDYDDEIPPPPNVMNRQSTYQTSPRTYEERELEADNEERHEDIRPRRVTNEDEWDFSELSKDGVDVQAFIRKNLSGADDEEKARFIAALQKQKQSNAKEFSRSAWSASSIFVSEALTYSYAEFVSISKEISTLENDMFELKELLTEWKGVPQLMGMEDTLAPTLDKDGNGRSWKMTRLTLQSSVTVSEDIHRYLPIVPGRHLVYEAHTFVELNPATYKAKQNVSLFLLNDLLLVAGRRRFKGAPGMDREAQERGRMVAERCWVLTDLVVVDLKDSGDLTNALKIKRGKEVCVYRGSRPEDKKALLAAFRQVSQELAEKRRKENEAEQERRKTLWQSEAGPNSRMTRMSLFVHEGSTGNDRQLSTIGTSLTNSKDLLWIDDFGDDLTMAIATKDWEEAVRLFERGQDLLRTVQGNKEATEMLKFRLDSLRPPLVEKIAGDLRLSELRKGSAANLISLLIRLDRAELARDTFLAARHEHLEGLVRSIKHEGDIILYINELAIVCFTVIKHTFDWFNNAFNNSRLASGFVTWAKDQIEYFGDIFRRQVYAPTTSEGVISDCLRVTQNANRKQLREIGLDFTFLLNAATERPGESSAAANGVQRTPASRADMGTPRRPTLSPLATGTPSPTPSADLSKGSTAPLSIKNRRPSASTLTPQESSRGELPSRTQRSPQRSPQKLAPSATPKERRPSHGSSSGYGHSPHDSLAPTPSSALSTSPSSQFPGSSRTPSSPYAQRSELRSVSNMSNASASASTLSLSSTLSGPPPTRPERRSRPPAVRSGSSGQQFPHDHI</sequence>
<dbReference type="SUPFAM" id="SSF74788">
    <property type="entry name" value="Cullin repeat-like"/>
    <property type="match status" value="1"/>
</dbReference>
<dbReference type="VEuPathDB" id="FungiDB:A1Q1_04438"/>
<feature type="compositionally biased region" description="Polar residues" evidence="12">
    <location>
        <begin position="702"/>
        <end position="723"/>
    </location>
</feature>
<gene>
    <name evidence="14" type="ORF">A1Q1_04438</name>
</gene>
<dbReference type="Gene3D" id="1.20.58.1210">
    <property type="entry name" value="Exo84p, N-terminal helical domain"/>
    <property type="match status" value="1"/>
</dbReference>
<evidence type="ECO:0000256" key="5">
    <source>
        <dbReference type="ARBA" id="ARBA00022483"/>
    </source>
</evidence>
<dbReference type="GO" id="GO:0006893">
    <property type="term" value="P:Golgi to plasma membrane transport"/>
    <property type="evidence" value="ECO:0007669"/>
    <property type="project" value="TreeGrafter"/>
</dbReference>
<evidence type="ECO:0000256" key="9">
    <source>
        <dbReference type="ARBA" id="ARBA00057052"/>
    </source>
</evidence>
<proteinExistence type="inferred from homology"/>
<dbReference type="OrthoDB" id="642193at2759"/>
<feature type="region of interest" description="Disordered" evidence="12">
    <location>
        <begin position="90"/>
        <end position="125"/>
    </location>
</feature>
<feature type="region of interest" description="Disordered" evidence="12">
    <location>
        <begin position="1"/>
        <end position="56"/>
    </location>
</feature>
<feature type="compositionally biased region" description="Basic and acidic residues" evidence="12">
    <location>
        <begin position="401"/>
        <end position="415"/>
    </location>
</feature>
<dbReference type="InterPro" id="IPR042561">
    <property type="entry name" value="Exo84_C_1"/>
</dbReference>
<feature type="compositionally biased region" description="Polar residues" evidence="12">
    <location>
        <begin position="98"/>
        <end position="109"/>
    </location>
</feature>
<dbReference type="Gene3D" id="1.20.58.1220">
    <property type="entry name" value="Exo84p, C-terminal helical domain"/>
    <property type="match status" value="1"/>
</dbReference>
<dbReference type="InterPro" id="IPR033961">
    <property type="entry name" value="Exo84"/>
</dbReference>
<dbReference type="SUPFAM" id="SSF50729">
    <property type="entry name" value="PH domain-like"/>
    <property type="match status" value="1"/>
</dbReference>
<feature type="compositionally biased region" description="Polar residues" evidence="12">
    <location>
        <begin position="748"/>
        <end position="758"/>
    </location>
</feature>
<evidence type="ECO:0000256" key="1">
    <source>
        <dbReference type="ARBA" id="ARBA00004398"/>
    </source>
</evidence>
<feature type="compositionally biased region" description="Low complexity" evidence="12">
    <location>
        <begin position="774"/>
        <end position="808"/>
    </location>
</feature>
<dbReference type="RefSeq" id="XP_014178279.1">
    <property type="nucleotide sequence ID" value="XM_014322804.1"/>
</dbReference>
<keyword evidence="7" id="KW-0175">Coiled coil</keyword>
<dbReference type="PANTHER" id="PTHR21426:SF12">
    <property type="entry name" value="EXOCYST COMPLEX COMPONENT 8"/>
    <property type="match status" value="1"/>
</dbReference>
<evidence type="ECO:0000256" key="3">
    <source>
        <dbReference type="ARBA" id="ARBA00021269"/>
    </source>
</evidence>
<keyword evidence="5" id="KW-0268">Exocytosis</keyword>
<dbReference type="GO" id="GO:0006887">
    <property type="term" value="P:exocytosis"/>
    <property type="evidence" value="ECO:0007669"/>
    <property type="project" value="UniProtKB-KW"/>
</dbReference>
<dbReference type="AlphaFoldDB" id="J6EVK4"/>
<dbReference type="Gene3D" id="2.30.29.30">
    <property type="entry name" value="Pleckstrin-homology domain (PH domain)/Phosphotyrosine-binding domain (PTB)"/>
    <property type="match status" value="1"/>
</dbReference>
<dbReference type="Proteomes" id="UP000002748">
    <property type="component" value="Unassembled WGS sequence"/>
</dbReference>
<feature type="region of interest" description="Disordered" evidence="12">
    <location>
        <begin position="401"/>
        <end position="422"/>
    </location>
</feature>
<feature type="compositionally biased region" description="Polar residues" evidence="12">
    <location>
        <begin position="1"/>
        <end position="11"/>
    </location>
</feature>
<reference evidence="14 15" key="1">
    <citation type="journal article" date="2012" name="Eukaryot. Cell">
        <title>Draft genome sequence of CBS 2479, the standard type strain of Trichosporon asahii.</title>
        <authorList>
            <person name="Yang R.Y."/>
            <person name="Li H.T."/>
            <person name="Zhu H."/>
            <person name="Zhou G.P."/>
            <person name="Wang M."/>
            <person name="Wang L."/>
        </authorList>
    </citation>
    <scope>NUCLEOTIDE SEQUENCE [LARGE SCALE GENOMIC DNA]</scope>
    <source>
        <strain evidence="15">ATCC 90039 / CBS 2479 / JCM 2466 / KCTC 7840 / NCYC 2677 / UAMH 7654</strain>
    </source>
</reference>
<name>J6EVK4_TRIAS</name>
<comment type="caution">
    <text evidence="14">The sequence shown here is derived from an EMBL/GenBank/DDBJ whole genome shotgun (WGS) entry which is preliminary data.</text>
</comment>
<protein>
    <recommendedName>
        <fullName evidence="3">Exocyst complex component EXO84</fullName>
    </recommendedName>
    <alternativeName>
        <fullName evidence="11">Exocyst complex component exo84</fullName>
    </alternativeName>
</protein>
<comment type="subunit">
    <text evidence="10">Component of the exocyst complex.</text>
</comment>
<dbReference type="KEGG" id="tasa:A1Q1_04438"/>
<feature type="compositionally biased region" description="Basic and acidic residues" evidence="12">
    <location>
        <begin position="39"/>
        <end position="52"/>
    </location>
</feature>
<evidence type="ECO:0000256" key="2">
    <source>
        <dbReference type="ARBA" id="ARBA00007210"/>
    </source>
</evidence>
<comment type="subcellular location">
    <subcellularLocation>
        <location evidence="1">Cytoplasmic vesicle</location>
        <location evidence="1">Secretory vesicle</location>
    </subcellularLocation>
</comment>
<feature type="compositionally biased region" description="Polar residues" evidence="12">
    <location>
        <begin position="731"/>
        <end position="741"/>
    </location>
</feature>
<dbReference type="Pfam" id="PF16528">
    <property type="entry name" value="Exo84_C"/>
    <property type="match status" value="1"/>
</dbReference>
<dbReference type="InterPro" id="IPR042560">
    <property type="entry name" value="Exo84_C_2"/>
</dbReference>
<dbReference type="InterPro" id="IPR016159">
    <property type="entry name" value="Cullin_repeat-like_dom_sf"/>
</dbReference>
<evidence type="ECO:0000256" key="6">
    <source>
        <dbReference type="ARBA" id="ARBA00022927"/>
    </source>
</evidence>
<dbReference type="HOGENOM" id="CLU_012488_1_0_1"/>
<evidence type="ECO:0000256" key="7">
    <source>
        <dbReference type="ARBA" id="ARBA00023054"/>
    </source>
</evidence>
<dbReference type="InterPro" id="IPR032403">
    <property type="entry name" value="Exo84_C"/>
</dbReference>
<accession>J6EVK4</accession>
<dbReference type="FunFam" id="2.30.29.30:FF:000264">
    <property type="entry name" value="Potential exocyst complex component Exo84"/>
    <property type="match status" value="1"/>
</dbReference>
<evidence type="ECO:0000256" key="8">
    <source>
        <dbReference type="ARBA" id="ARBA00023329"/>
    </source>
</evidence>
<feature type="domain" description="Exocyst component Exo84 C-terminal" evidence="13">
    <location>
        <begin position="461"/>
        <end position="662"/>
    </location>
</feature>
<dbReference type="GO" id="GO:0015031">
    <property type="term" value="P:protein transport"/>
    <property type="evidence" value="ECO:0007669"/>
    <property type="project" value="UniProtKB-KW"/>
</dbReference>
<dbReference type="GeneID" id="25987951"/>
<keyword evidence="4" id="KW-0813">Transport</keyword>
<evidence type="ECO:0000313" key="15">
    <source>
        <dbReference type="Proteomes" id="UP000002748"/>
    </source>
</evidence>
<comment type="similarity">
    <text evidence="2">Belongs to the EXO84 family.</text>
</comment>
<dbReference type="GO" id="GO:0000145">
    <property type="term" value="C:exocyst"/>
    <property type="evidence" value="ECO:0007669"/>
    <property type="project" value="InterPro"/>
</dbReference>
<evidence type="ECO:0000256" key="11">
    <source>
        <dbReference type="ARBA" id="ARBA00071741"/>
    </source>
</evidence>
<comment type="function">
    <text evidence="9">Involved in the secretory pathway as part of the exocyst complex which tethers secretory vesicles to the sites of exocytosis. Plays a role in both the assembly of the exocyst and the polarization of this complex to specific sites of the plasma membrane for exocytosis. Also involved in assembly of the spliceosome.</text>
</comment>
<dbReference type="GO" id="GO:0030133">
    <property type="term" value="C:transport vesicle"/>
    <property type="evidence" value="ECO:0007669"/>
    <property type="project" value="UniProtKB-SubCell"/>
</dbReference>
<evidence type="ECO:0000259" key="13">
    <source>
        <dbReference type="Pfam" id="PF16528"/>
    </source>
</evidence>
<evidence type="ECO:0000256" key="10">
    <source>
        <dbReference type="ARBA" id="ARBA00065378"/>
    </source>
</evidence>
<evidence type="ECO:0000313" key="14">
    <source>
        <dbReference type="EMBL" id="EJT46837.1"/>
    </source>
</evidence>
<feature type="region of interest" description="Disordered" evidence="12">
    <location>
        <begin position="672"/>
        <end position="874"/>
    </location>
</feature>
<evidence type="ECO:0000256" key="12">
    <source>
        <dbReference type="SAM" id="MobiDB-lite"/>
    </source>
</evidence>
<organism evidence="14 15">
    <name type="scientific">Trichosporon asahii var. asahii (strain ATCC 90039 / CBS 2479 / JCM 2466 / KCTC 7840 / NBRC 103889/ NCYC 2677 / UAMH 7654)</name>
    <name type="common">Yeast</name>
    <dbReference type="NCBI Taxonomy" id="1186058"/>
    <lineage>
        <taxon>Eukaryota</taxon>
        <taxon>Fungi</taxon>
        <taxon>Dikarya</taxon>
        <taxon>Basidiomycota</taxon>
        <taxon>Agaricomycotina</taxon>
        <taxon>Tremellomycetes</taxon>
        <taxon>Trichosporonales</taxon>
        <taxon>Trichosporonaceae</taxon>
        <taxon>Trichosporon</taxon>
    </lineage>
</organism>
<dbReference type="PANTHER" id="PTHR21426">
    <property type="entry name" value="EXOCYST COMPLEX COMPONENT 8"/>
    <property type="match status" value="1"/>
</dbReference>
<keyword evidence="8" id="KW-0968">Cytoplasmic vesicle</keyword>
<keyword evidence="6" id="KW-0653">Protein transport</keyword>
<evidence type="ECO:0000256" key="4">
    <source>
        <dbReference type="ARBA" id="ARBA00022448"/>
    </source>
</evidence>
<feature type="compositionally biased region" description="Low complexity" evidence="12">
    <location>
        <begin position="823"/>
        <end position="844"/>
    </location>
</feature>